<dbReference type="STRING" id="553207.HMPREF0299_6286"/>
<feature type="compositionally biased region" description="Acidic residues" evidence="1">
    <location>
        <begin position="207"/>
        <end position="225"/>
    </location>
</feature>
<name>E0DD86_9CORY</name>
<feature type="compositionally biased region" description="Basic and acidic residues" evidence="1">
    <location>
        <begin position="77"/>
        <end position="87"/>
    </location>
</feature>
<feature type="region of interest" description="Disordered" evidence="1">
    <location>
        <begin position="35"/>
        <end position="87"/>
    </location>
</feature>
<protein>
    <recommendedName>
        <fullName evidence="4">Beta-N-acetylglucosaminidase</fullName>
    </recommendedName>
</protein>
<evidence type="ECO:0008006" key="4">
    <source>
        <dbReference type="Google" id="ProtNLM"/>
    </source>
</evidence>
<feature type="compositionally biased region" description="Polar residues" evidence="1">
    <location>
        <begin position="45"/>
        <end position="72"/>
    </location>
</feature>
<dbReference type="AlphaFoldDB" id="E0DD86"/>
<dbReference type="PROSITE" id="PS51257">
    <property type="entry name" value="PROKAR_LIPOPROTEIN"/>
    <property type="match status" value="1"/>
</dbReference>
<reference evidence="2" key="1">
    <citation type="submission" date="2010-08" db="EMBL/GenBank/DDBJ databases">
        <authorList>
            <person name="Harkins D.M."/>
            <person name="Madupu R."/>
            <person name="Durkin A.S."/>
            <person name="Torralba M."/>
            <person name="Methe B."/>
            <person name="Sutton G.G."/>
            <person name="Nelson K.E."/>
        </authorList>
    </citation>
    <scope>NUCLEOTIDE SEQUENCE [LARGE SCALE GENOMIC DNA]</scope>
    <source>
        <strain evidence="2">ATCC 14266</strain>
    </source>
</reference>
<feature type="region of interest" description="Disordered" evidence="1">
    <location>
        <begin position="205"/>
        <end position="225"/>
    </location>
</feature>
<dbReference type="eggNOG" id="ENOG5030547">
    <property type="taxonomic scope" value="Bacteria"/>
</dbReference>
<dbReference type="EMBL" id="ACSH02000002">
    <property type="protein sequence ID" value="EFM50130.1"/>
    <property type="molecule type" value="Genomic_DNA"/>
</dbReference>
<accession>E0DD86</accession>
<dbReference type="RefSeq" id="WP_005524472.1">
    <property type="nucleotide sequence ID" value="NZ_ACSH02000002.1"/>
</dbReference>
<organism evidence="2 3">
    <name type="scientific">Corynebacterium matruchotii ATCC 14266</name>
    <dbReference type="NCBI Taxonomy" id="553207"/>
    <lineage>
        <taxon>Bacteria</taxon>
        <taxon>Bacillati</taxon>
        <taxon>Actinomycetota</taxon>
        <taxon>Actinomycetes</taxon>
        <taxon>Mycobacteriales</taxon>
        <taxon>Corynebacteriaceae</taxon>
        <taxon>Corynebacterium</taxon>
    </lineage>
</organism>
<evidence type="ECO:0000313" key="3">
    <source>
        <dbReference type="Proteomes" id="UP000004218"/>
    </source>
</evidence>
<proteinExistence type="predicted"/>
<keyword evidence="3" id="KW-1185">Reference proteome</keyword>
<evidence type="ECO:0000313" key="2">
    <source>
        <dbReference type="EMBL" id="EFM50130.1"/>
    </source>
</evidence>
<feature type="compositionally biased region" description="Low complexity" evidence="1">
    <location>
        <begin position="35"/>
        <end position="44"/>
    </location>
</feature>
<evidence type="ECO:0000256" key="1">
    <source>
        <dbReference type="SAM" id="MobiDB-lite"/>
    </source>
</evidence>
<comment type="caution">
    <text evidence="2">The sequence shown here is derived from an EMBL/GenBank/DDBJ whole genome shotgun (WGS) entry which is preliminary data.</text>
</comment>
<dbReference type="Proteomes" id="UP000004218">
    <property type="component" value="Unassembled WGS sequence"/>
</dbReference>
<sequence length="225" mass="23953">MMGKYVRPSQINQVTRWTGRSLAVLFTTITLSACTNGNTGTGTNMPPSVTPVTSPLGSSLPRDTSATPASSTKHTKNKSEKSGEPDETVAEARKTFGSLAPSSLFDKFEVCTPNGVEGSLACSGKEVGQFQFFASDSKAASSTQLLTGLRNSRVIKDTGKLVVGWSTLGSTAVITVVDNEKGLVMQQMVSTDTVDPTKRIYQLGLADESETSEVMETTEEEQPEQ</sequence>
<dbReference type="GeneID" id="84575366"/>
<gene>
    <name evidence="2" type="ORF">HMPREF0299_6286</name>
</gene>